<protein>
    <recommendedName>
        <fullName evidence="9">Selenoprotein O</fullName>
    </recommendedName>
</protein>
<sequence>MESSPLVFDLTSRQQLPGDTSGDPAPRYVCGAVWCSCLPRPVHEPSLIFVSPAALAAFCNWSPDSEQLTRLVGGAANVLPLDCMPAAFAYCGVQFRSFAGQLGDGAVVSLGEVRQRMPLGGARSDELLELQLKGAGPTPFTREGISGRKKLGSLLKEAVMMEVLTKAGVRTSRAIAVAVGSDEHAIMLRSGESFLRFGTFELANQPGPNGKAGPSCGDYDLLRKIADYAIATLYPDAMHESAESEEAPYRELVLAISEQTARLVASWMCAGWCHGALNTDNLSITGETLDLGTSAFMGKYHPDWVCNSEDKFGLFAYSRQPSQCKKNCMWLAEVLQPLHCEPLDEIHALVEDRFEAAYARAYLQRMRVKLGWRPEGESKRGADAKLVEALFGALENDAADFSTTFVALARGRVTELPPSVARWAEQLPAERKLLGKGRATLGIPGKDIIERVVEQAVKGDVKALLALVEGVQDVGAY</sequence>
<evidence type="ECO:0000256" key="1">
    <source>
        <dbReference type="ARBA" id="ARBA00001946"/>
    </source>
</evidence>
<reference evidence="10 11" key="1">
    <citation type="journal article" date="2015" name="Genome Biol. Evol.">
        <title>Comparative Genomics of a Bacterivorous Green Alga Reveals Evolutionary Causalities and Consequences of Phago-Mixotrophic Mode of Nutrition.</title>
        <authorList>
            <person name="Burns J.A."/>
            <person name="Paasch A."/>
            <person name="Narechania A."/>
            <person name="Kim E."/>
        </authorList>
    </citation>
    <scope>NUCLEOTIDE SEQUENCE [LARGE SCALE GENOMIC DNA]</scope>
    <source>
        <strain evidence="10 11">PLY_AMNH</strain>
    </source>
</reference>
<evidence type="ECO:0000313" key="11">
    <source>
        <dbReference type="Proteomes" id="UP001190700"/>
    </source>
</evidence>
<evidence type="ECO:0000256" key="3">
    <source>
        <dbReference type="ARBA" id="ARBA00022679"/>
    </source>
</evidence>
<dbReference type="GO" id="GO:0016779">
    <property type="term" value="F:nucleotidyltransferase activity"/>
    <property type="evidence" value="ECO:0007669"/>
    <property type="project" value="UniProtKB-KW"/>
</dbReference>
<dbReference type="GO" id="GO:0046872">
    <property type="term" value="F:metal ion binding"/>
    <property type="evidence" value="ECO:0007669"/>
    <property type="project" value="UniProtKB-KW"/>
</dbReference>
<comment type="similarity">
    <text evidence="2">Belongs to the SELO family.</text>
</comment>
<organism evidence="10 11">
    <name type="scientific">Cymbomonas tetramitiformis</name>
    <dbReference type="NCBI Taxonomy" id="36881"/>
    <lineage>
        <taxon>Eukaryota</taxon>
        <taxon>Viridiplantae</taxon>
        <taxon>Chlorophyta</taxon>
        <taxon>Pyramimonadophyceae</taxon>
        <taxon>Pyramimonadales</taxon>
        <taxon>Pyramimonadaceae</taxon>
        <taxon>Cymbomonas</taxon>
    </lineage>
</organism>
<dbReference type="Pfam" id="PF02696">
    <property type="entry name" value="SelO"/>
    <property type="match status" value="1"/>
</dbReference>
<dbReference type="InterPro" id="IPR003846">
    <property type="entry name" value="SelO"/>
</dbReference>
<evidence type="ECO:0000256" key="5">
    <source>
        <dbReference type="ARBA" id="ARBA00022723"/>
    </source>
</evidence>
<comment type="cofactor">
    <cofactor evidence="1">
        <name>Mg(2+)</name>
        <dbReference type="ChEBI" id="CHEBI:18420"/>
    </cofactor>
</comment>
<keyword evidence="3" id="KW-0808">Transferase</keyword>
<keyword evidence="4" id="KW-0548">Nucleotidyltransferase</keyword>
<dbReference type="GO" id="GO:0005524">
    <property type="term" value="F:ATP binding"/>
    <property type="evidence" value="ECO:0007669"/>
    <property type="project" value="UniProtKB-KW"/>
</dbReference>
<evidence type="ECO:0000256" key="8">
    <source>
        <dbReference type="ARBA" id="ARBA00022842"/>
    </source>
</evidence>
<dbReference type="PANTHER" id="PTHR12153:SF15">
    <property type="entry name" value="PROTEIN ADENYLYLTRANSFERASE SELO, MITOCHONDRIAL"/>
    <property type="match status" value="1"/>
</dbReference>
<proteinExistence type="inferred from homology"/>
<evidence type="ECO:0000256" key="9">
    <source>
        <dbReference type="ARBA" id="ARBA00031547"/>
    </source>
</evidence>
<evidence type="ECO:0000256" key="6">
    <source>
        <dbReference type="ARBA" id="ARBA00022741"/>
    </source>
</evidence>
<keyword evidence="11" id="KW-1185">Reference proteome</keyword>
<keyword evidence="8" id="KW-0460">Magnesium</keyword>
<keyword evidence="5" id="KW-0479">Metal-binding</keyword>
<evidence type="ECO:0000256" key="2">
    <source>
        <dbReference type="ARBA" id="ARBA00009747"/>
    </source>
</evidence>
<comment type="caution">
    <text evidence="10">The sequence shown here is derived from an EMBL/GenBank/DDBJ whole genome shotgun (WGS) entry which is preliminary data.</text>
</comment>
<gene>
    <name evidence="10" type="ORF">CYMTET_4576</name>
</gene>
<keyword evidence="6" id="KW-0547">Nucleotide-binding</keyword>
<dbReference type="EMBL" id="LGRX02000647">
    <property type="protein sequence ID" value="KAK3287939.1"/>
    <property type="molecule type" value="Genomic_DNA"/>
</dbReference>
<evidence type="ECO:0000256" key="7">
    <source>
        <dbReference type="ARBA" id="ARBA00022840"/>
    </source>
</evidence>
<name>A0AAE0H155_9CHLO</name>
<evidence type="ECO:0000313" key="10">
    <source>
        <dbReference type="EMBL" id="KAK3287939.1"/>
    </source>
</evidence>
<dbReference type="Proteomes" id="UP001190700">
    <property type="component" value="Unassembled WGS sequence"/>
</dbReference>
<keyword evidence="7" id="KW-0067">ATP-binding</keyword>
<dbReference type="AlphaFoldDB" id="A0AAE0H155"/>
<evidence type="ECO:0000256" key="4">
    <source>
        <dbReference type="ARBA" id="ARBA00022695"/>
    </source>
</evidence>
<dbReference type="PANTHER" id="PTHR12153">
    <property type="entry name" value="SELENOPROTEIN O"/>
    <property type="match status" value="1"/>
</dbReference>
<accession>A0AAE0H155</accession>